<gene>
    <name evidence="1" type="ORF">BEMITA_LOCUS5779</name>
</gene>
<name>A0A9P0A581_BEMTA</name>
<organism evidence="1 2">
    <name type="scientific">Bemisia tabaci</name>
    <name type="common">Sweetpotato whitefly</name>
    <name type="synonym">Aleurodes tabaci</name>
    <dbReference type="NCBI Taxonomy" id="7038"/>
    <lineage>
        <taxon>Eukaryota</taxon>
        <taxon>Metazoa</taxon>
        <taxon>Ecdysozoa</taxon>
        <taxon>Arthropoda</taxon>
        <taxon>Hexapoda</taxon>
        <taxon>Insecta</taxon>
        <taxon>Pterygota</taxon>
        <taxon>Neoptera</taxon>
        <taxon>Paraneoptera</taxon>
        <taxon>Hemiptera</taxon>
        <taxon>Sternorrhyncha</taxon>
        <taxon>Aleyrodoidea</taxon>
        <taxon>Aleyrodidae</taxon>
        <taxon>Aleyrodinae</taxon>
        <taxon>Bemisia</taxon>
    </lineage>
</organism>
<proteinExistence type="predicted"/>
<reference evidence="1" key="1">
    <citation type="submission" date="2021-12" db="EMBL/GenBank/DDBJ databases">
        <authorList>
            <person name="King R."/>
        </authorList>
    </citation>
    <scope>NUCLEOTIDE SEQUENCE</scope>
</reference>
<dbReference type="AlphaFoldDB" id="A0A9P0A581"/>
<evidence type="ECO:0000313" key="1">
    <source>
        <dbReference type="EMBL" id="CAH0386701.1"/>
    </source>
</evidence>
<evidence type="ECO:0000313" key="2">
    <source>
        <dbReference type="Proteomes" id="UP001152759"/>
    </source>
</evidence>
<dbReference type="KEGG" id="btab:109031057"/>
<accession>A0A9P0A581</accession>
<dbReference type="Proteomes" id="UP001152759">
    <property type="component" value="Chromosome 3"/>
</dbReference>
<keyword evidence="2" id="KW-1185">Reference proteome</keyword>
<dbReference type="EMBL" id="OU963864">
    <property type="protein sequence ID" value="CAH0386701.1"/>
    <property type="molecule type" value="Genomic_DNA"/>
</dbReference>
<sequence>MAKKARNKKLYKRMVPKMIKFENEKLKQVLGMVPVPEDTRFSFRKHFQERDTKPDVQMTDLSDICTVRNGLEVVKEIREKKLPRFQPTSTEPLEEKTEKKKYDVKKNQFPVWMSTRKQKKIVKKNRKIRKIRTNSLKQVVQNKKEYIKLKKQAKSRRS</sequence>
<protein>
    <submittedName>
        <fullName evidence="1">Uncharacterized protein</fullName>
    </submittedName>
</protein>